<dbReference type="InParanoid" id="A0A0D8JSK4"/>
<dbReference type="Proteomes" id="UP000001261">
    <property type="component" value="Unassembled WGS sequence"/>
</dbReference>
<evidence type="ECO:0000313" key="1">
    <source>
        <dbReference type="EMBL" id="KJF60099.1"/>
    </source>
</evidence>
<dbReference type="RefSeq" id="XP_012214339.1">
    <property type="nucleotide sequence ID" value="XM_012358916.1"/>
</dbReference>
<dbReference type="GeneID" id="24163450"/>
<gene>
    <name evidence="1" type="ORF">CIMG_10838</name>
</gene>
<reference evidence="2" key="2">
    <citation type="journal article" date="2010" name="Genome Res.">
        <title>Population genomic sequencing of Coccidioides fungi reveals recent hybridization and transposon control.</title>
        <authorList>
            <person name="Neafsey D.E."/>
            <person name="Barker B.M."/>
            <person name="Sharpton T.J."/>
            <person name="Stajich J.E."/>
            <person name="Park D.J."/>
            <person name="Whiston E."/>
            <person name="Hung C.-Y."/>
            <person name="McMahan C."/>
            <person name="White J."/>
            <person name="Sykes S."/>
            <person name="Heiman D."/>
            <person name="Young S."/>
            <person name="Zeng Q."/>
            <person name="Abouelleil A."/>
            <person name="Aftuck L."/>
            <person name="Bessette D."/>
            <person name="Brown A."/>
            <person name="FitzGerald M."/>
            <person name="Lui A."/>
            <person name="Macdonald J.P."/>
            <person name="Priest M."/>
            <person name="Orbach M.J."/>
            <person name="Galgiani J.N."/>
            <person name="Kirkland T.N."/>
            <person name="Cole G.T."/>
            <person name="Birren B.W."/>
            <person name="Henn M.R."/>
            <person name="Taylor J.W."/>
            <person name="Rounsley S.D."/>
        </authorList>
    </citation>
    <scope>GENOME REANNOTATION</scope>
    <source>
        <strain evidence="2">RS</strain>
    </source>
</reference>
<sequence length="165" mass="18091">MAQSNSYTTFQRGTLHRSHGVDIKMIVHPSFESTKAPPGNSGGLGVDDPVRNASGFRTQANGGCLLSKAESTRFYGRTLEDVHRSHSNASLKRIAAVRGCWKRGLPRLLDRADRMRPFSIIFVAHEPASSYEWGTTAVQTTLVQGFTLASEGRQDSTQSLLDLLD</sequence>
<protein>
    <submittedName>
        <fullName evidence="1">Uncharacterized protein</fullName>
    </submittedName>
</protein>
<accession>A0A0D8JSK4</accession>
<keyword evidence="2" id="KW-1185">Reference proteome</keyword>
<proteinExistence type="predicted"/>
<dbReference type="VEuPathDB" id="FungiDB:CIMG_10838"/>
<reference evidence="2" key="1">
    <citation type="journal article" date="2009" name="Genome Res.">
        <title>Comparative genomic analyses of the human fungal pathogens Coccidioides and their relatives.</title>
        <authorList>
            <person name="Sharpton T.J."/>
            <person name="Stajich J.E."/>
            <person name="Rounsley S.D."/>
            <person name="Gardner M.J."/>
            <person name="Wortman J.R."/>
            <person name="Jordar V.S."/>
            <person name="Maiti R."/>
            <person name="Kodira C.D."/>
            <person name="Neafsey D.E."/>
            <person name="Zeng Q."/>
            <person name="Hung C.-Y."/>
            <person name="McMahan C."/>
            <person name="Muszewska A."/>
            <person name="Grynberg M."/>
            <person name="Mandel M.A."/>
            <person name="Kellner E.M."/>
            <person name="Barker B.M."/>
            <person name="Galgiani J.N."/>
            <person name="Orbach M.J."/>
            <person name="Kirkland T.N."/>
            <person name="Cole G.T."/>
            <person name="Henn M.R."/>
            <person name="Birren B.W."/>
            <person name="Taylor J.W."/>
        </authorList>
    </citation>
    <scope>NUCLEOTIDE SEQUENCE [LARGE SCALE GENOMIC DNA]</scope>
    <source>
        <strain evidence="2">RS</strain>
    </source>
</reference>
<dbReference type="AlphaFoldDB" id="A0A0D8JSK4"/>
<evidence type="ECO:0000313" key="2">
    <source>
        <dbReference type="Proteomes" id="UP000001261"/>
    </source>
</evidence>
<dbReference type="OrthoDB" id="9895503at2759"/>
<name>A0A0D8JSK4_COCIM</name>
<dbReference type="EMBL" id="GG704911">
    <property type="protein sequence ID" value="KJF60099.1"/>
    <property type="molecule type" value="Genomic_DNA"/>
</dbReference>
<dbReference type="KEGG" id="cim:CIMG_10838"/>
<organism evidence="1 2">
    <name type="scientific">Coccidioides immitis (strain RS)</name>
    <name type="common">Valley fever fungus</name>
    <dbReference type="NCBI Taxonomy" id="246410"/>
    <lineage>
        <taxon>Eukaryota</taxon>
        <taxon>Fungi</taxon>
        <taxon>Dikarya</taxon>
        <taxon>Ascomycota</taxon>
        <taxon>Pezizomycotina</taxon>
        <taxon>Eurotiomycetes</taxon>
        <taxon>Eurotiomycetidae</taxon>
        <taxon>Onygenales</taxon>
        <taxon>Onygenaceae</taxon>
        <taxon>Coccidioides</taxon>
    </lineage>
</organism>